<dbReference type="EMBL" id="VXPY01000103">
    <property type="protein sequence ID" value="MYD91571.1"/>
    <property type="molecule type" value="Genomic_DNA"/>
</dbReference>
<dbReference type="GO" id="GO:0051539">
    <property type="term" value="F:4 iron, 4 sulfur cluster binding"/>
    <property type="evidence" value="ECO:0007669"/>
    <property type="project" value="UniProtKB-KW"/>
</dbReference>
<dbReference type="GO" id="GO:0016491">
    <property type="term" value="F:oxidoreductase activity"/>
    <property type="evidence" value="ECO:0007669"/>
    <property type="project" value="UniProtKB-KW"/>
</dbReference>
<protein>
    <submittedName>
        <fullName evidence="6">FAD-dependent oxidoreductase</fullName>
    </submittedName>
</protein>
<keyword evidence="1" id="KW-0004">4Fe-4S</keyword>
<dbReference type="PANTHER" id="PTHR43498:SF1">
    <property type="entry name" value="COB--COM HETERODISULFIDE REDUCTASE IRON-SULFUR SUBUNIT A"/>
    <property type="match status" value="1"/>
</dbReference>
<accession>A0A6B1DW41</accession>
<organism evidence="6">
    <name type="scientific">Caldilineaceae bacterium SB0662_bin_9</name>
    <dbReference type="NCBI Taxonomy" id="2605258"/>
    <lineage>
        <taxon>Bacteria</taxon>
        <taxon>Bacillati</taxon>
        <taxon>Chloroflexota</taxon>
        <taxon>Caldilineae</taxon>
        <taxon>Caldilineales</taxon>
        <taxon>Caldilineaceae</taxon>
    </lineage>
</organism>
<sequence length="446" mass="48123">MALQYQGTLTPDVLVCGGGCAGIGATLGAARSGVSTLLVEWAGFAGGILTAVGLPYFDGIADIGSDRIVTRGVPLELFVRMGGCEPDATHIHPHNPVVNNIEALKLLLDRMLRAESQLSFLYHSFVCGVERDGDRIDTVIVANKAGLLAVKPKVVVDCTGDADVAAWSGAPTEKHAELQPLSLHFRVGHVKQTPEVFSRCRAAVIRAHERGELPMFYGPGVSFMFADDEVYVHGIRVAADATDPHQLTAAEVQGREDAWAMFEAWKAEVPEFADAYFIDSGPCIGVRETRRIVGRHVLTEEEITRSCRFEDAIATGCWYLDQHPNRATVGSAQDTPKVQPTPYDIPYRSLLPREVSNLLVAGRCHSATQLAASSTRVATTAMAMGEAAGVAAALAVRSKSSLPELDHVCLRDTLAQRDAGSFTDHEPATIRRHVQIKRGLKPEQLA</sequence>
<gene>
    <name evidence="6" type="ORF">F4Y08_14785</name>
</gene>
<dbReference type="GO" id="GO:0046872">
    <property type="term" value="F:metal ion binding"/>
    <property type="evidence" value="ECO:0007669"/>
    <property type="project" value="UniProtKB-KW"/>
</dbReference>
<keyword evidence="2" id="KW-0479">Metal-binding</keyword>
<name>A0A6B1DW41_9CHLR</name>
<dbReference type="InterPro" id="IPR039650">
    <property type="entry name" value="HdrA-like"/>
</dbReference>
<evidence type="ECO:0000256" key="3">
    <source>
        <dbReference type="ARBA" id="ARBA00023002"/>
    </source>
</evidence>
<evidence type="ECO:0000256" key="5">
    <source>
        <dbReference type="ARBA" id="ARBA00023014"/>
    </source>
</evidence>
<keyword evidence="5" id="KW-0411">Iron-sulfur</keyword>
<dbReference type="AlphaFoldDB" id="A0A6B1DW41"/>
<proteinExistence type="predicted"/>
<keyword evidence="4" id="KW-0408">Iron</keyword>
<reference evidence="6" key="1">
    <citation type="submission" date="2019-09" db="EMBL/GenBank/DDBJ databases">
        <title>Characterisation of the sponge microbiome using genome-centric metagenomics.</title>
        <authorList>
            <person name="Engelberts J.P."/>
            <person name="Robbins S.J."/>
            <person name="De Goeij J.M."/>
            <person name="Aranda M."/>
            <person name="Bell S.C."/>
            <person name="Webster N.S."/>
        </authorList>
    </citation>
    <scope>NUCLEOTIDE SEQUENCE</scope>
    <source>
        <strain evidence="6">SB0662_bin_9</strain>
    </source>
</reference>
<evidence type="ECO:0000313" key="6">
    <source>
        <dbReference type="EMBL" id="MYD91571.1"/>
    </source>
</evidence>
<comment type="caution">
    <text evidence="6">The sequence shown here is derived from an EMBL/GenBank/DDBJ whole genome shotgun (WGS) entry which is preliminary data.</text>
</comment>
<dbReference type="Pfam" id="PF12831">
    <property type="entry name" value="FAD_oxidored"/>
    <property type="match status" value="1"/>
</dbReference>
<dbReference type="Gene3D" id="3.50.50.60">
    <property type="entry name" value="FAD/NAD(P)-binding domain"/>
    <property type="match status" value="1"/>
</dbReference>
<evidence type="ECO:0000256" key="4">
    <source>
        <dbReference type="ARBA" id="ARBA00023004"/>
    </source>
</evidence>
<dbReference type="SUPFAM" id="SSF51905">
    <property type="entry name" value="FAD/NAD(P)-binding domain"/>
    <property type="match status" value="1"/>
</dbReference>
<keyword evidence="3" id="KW-0560">Oxidoreductase</keyword>
<dbReference type="InterPro" id="IPR036188">
    <property type="entry name" value="FAD/NAD-bd_sf"/>
</dbReference>
<dbReference type="PANTHER" id="PTHR43498">
    <property type="entry name" value="FERREDOXIN:COB-COM HETERODISULFIDE REDUCTASE SUBUNIT A"/>
    <property type="match status" value="1"/>
</dbReference>
<evidence type="ECO:0000256" key="1">
    <source>
        <dbReference type="ARBA" id="ARBA00022485"/>
    </source>
</evidence>
<evidence type="ECO:0000256" key="2">
    <source>
        <dbReference type="ARBA" id="ARBA00022723"/>
    </source>
</evidence>